<reference evidence="2" key="1">
    <citation type="submission" date="2016-08" db="EMBL/GenBank/DDBJ databases">
        <title>Complete Genome Seqeunce of Paenibacillus sp. nov. IHBB 9852 from high altitute lake of Indian trans-Himalayas.</title>
        <authorList>
            <person name="Kiran S."/>
            <person name="Swarnkar M.K."/>
            <person name="Rana A."/>
            <person name="Tewari R."/>
            <person name="Gulati A."/>
        </authorList>
    </citation>
    <scope>NUCLEOTIDE SEQUENCE [LARGE SCALE GENOMIC DNA]</scope>
    <source>
        <strain evidence="2">IHBB 9852</strain>
    </source>
</reference>
<dbReference type="KEGG" id="pib:BBD41_18280"/>
<dbReference type="GeneID" id="48310216"/>
<accession>A0A1B2E312</accession>
<evidence type="ECO:0008006" key="3">
    <source>
        <dbReference type="Google" id="ProtNLM"/>
    </source>
</evidence>
<gene>
    <name evidence="2" type="ORF">BBD41_18280</name>
</gene>
<feature type="signal peptide" evidence="1">
    <location>
        <begin position="1"/>
        <end position="19"/>
    </location>
</feature>
<name>A0A1B2E312_9BACL</name>
<proteinExistence type="predicted"/>
<keyword evidence="1" id="KW-0732">Signal</keyword>
<organism evidence="2">
    <name type="scientific">Paenibacillus ihbetae</name>
    <dbReference type="NCBI Taxonomy" id="1870820"/>
    <lineage>
        <taxon>Bacteria</taxon>
        <taxon>Bacillati</taxon>
        <taxon>Bacillota</taxon>
        <taxon>Bacilli</taxon>
        <taxon>Bacillales</taxon>
        <taxon>Paenibacillaceae</taxon>
        <taxon>Paenibacillus</taxon>
    </lineage>
</organism>
<evidence type="ECO:0000313" key="2">
    <source>
        <dbReference type="EMBL" id="ANY74365.1"/>
    </source>
</evidence>
<dbReference type="AlphaFoldDB" id="A0A1B2E312"/>
<sequence>MWKVIVLAAGLLMYMGGEAGSPAYTAGMSPGIVHAAEAGQAHSSESSPQSYGSLNGITLTDRKQDVIRKLGTPVEVKRDAISGVTEFHYKDMEVGLRRGLTEYVHVKPSAQSFRVEDRSVGMTSAKIRKTLGKPYFKAEDGDVYLKDGYALKVFKNRETGQITGVDLFFDYLE</sequence>
<dbReference type="EMBL" id="CP016809">
    <property type="protein sequence ID" value="ANY74365.1"/>
    <property type="molecule type" value="Genomic_DNA"/>
</dbReference>
<protein>
    <recommendedName>
        <fullName evidence="3">Copper amine oxidase-like N-terminal domain-containing protein</fullName>
    </recommendedName>
</protein>
<feature type="chain" id="PRO_5038871931" description="Copper amine oxidase-like N-terminal domain-containing protein" evidence="1">
    <location>
        <begin position="20"/>
        <end position="173"/>
    </location>
</feature>
<dbReference type="RefSeq" id="WP_099478419.1">
    <property type="nucleotide sequence ID" value="NZ_CP016809.1"/>
</dbReference>
<evidence type="ECO:0000256" key="1">
    <source>
        <dbReference type="SAM" id="SignalP"/>
    </source>
</evidence>